<dbReference type="AlphaFoldDB" id="A0A1H1TUK7"/>
<dbReference type="PANTHER" id="PTHR43245:SF52">
    <property type="entry name" value="NAD-DEPENDENT EPIMERASE_DEHYDRATASE"/>
    <property type="match status" value="1"/>
</dbReference>
<dbReference type="InterPro" id="IPR036291">
    <property type="entry name" value="NAD(P)-bd_dom_sf"/>
</dbReference>
<feature type="domain" description="NAD-dependent epimerase/dehydratase" evidence="1">
    <location>
        <begin position="5"/>
        <end position="230"/>
    </location>
</feature>
<name>A0A1H1TUK7_9ACTN</name>
<dbReference type="PANTHER" id="PTHR43245">
    <property type="entry name" value="BIFUNCTIONAL POLYMYXIN RESISTANCE PROTEIN ARNA"/>
    <property type="match status" value="1"/>
</dbReference>
<dbReference type="InterPro" id="IPR050177">
    <property type="entry name" value="Lipid_A_modif_metabolic_enz"/>
</dbReference>
<protein>
    <submittedName>
        <fullName evidence="2">UDP-glucose 4-epimerase</fullName>
    </submittedName>
</protein>
<dbReference type="Gene3D" id="3.40.50.720">
    <property type="entry name" value="NAD(P)-binding Rossmann-like Domain"/>
    <property type="match status" value="1"/>
</dbReference>
<sequence>MGRVVLVTGVAGDLGRRVAVQLSRSPVVDRVIAVDVLPPRGDLAGADFVRADIRNPVIAKVIVRERIDTVVHASVTATPAAAGGRSSTKELNVIGTMQLLAACQQAPDVRKLVLKSSAAFYGASHRDPAMFTEGMTAKRLAGGGFAKDISEVESYTRGFARRRPDVAVTTLRMANVIGPQITTAMTGYFGLPVVPTVLGHNPRLQLLHEQDALDALEHAVASEVTGTYNVAGDGVLTLGQAVRRLGRPSVPLPGFAVPSFGSAIRQTKVADFSPEAVAYLRHGRGMDTTRMRTMFGFHPRFTTLEAFDDFAASLRQGVLSPERVRSAEAALVGAMRAIDGSRRTEDHVDG</sequence>
<dbReference type="Proteomes" id="UP000198859">
    <property type="component" value="Chromosome I"/>
</dbReference>
<dbReference type="STRING" id="642780.SAMN04488570_2336"/>
<proteinExistence type="predicted"/>
<reference evidence="3" key="1">
    <citation type="submission" date="2016-10" db="EMBL/GenBank/DDBJ databases">
        <authorList>
            <person name="Varghese N."/>
            <person name="Submissions S."/>
        </authorList>
    </citation>
    <scope>NUCLEOTIDE SEQUENCE [LARGE SCALE GENOMIC DNA]</scope>
    <source>
        <strain evidence="3">DSM 22127</strain>
    </source>
</reference>
<evidence type="ECO:0000259" key="1">
    <source>
        <dbReference type="Pfam" id="PF01370"/>
    </source>
</evidence>
<organism evidence="2 3">
    <name type="scientific">Nocardioides scoriae</name>
    <dbReference type="NCBI Taxonomy" id="642780"/>
    <lineage>
        <taxon>Bacteria</taxon>
        <taxon>Bacillati</taxon>
        <taxon>Actinomycetota</taxon>
        <taxon>Actinomycetes</taxon>
        <taxon>Propionibacteriales</taxon>
        <taxon>Nocardioidaceae</taxon>
        <taxon>Nocardioides</taxon>
    </lineage>
</organism>
<keyword evidence="3" id="KW-1185">Reference proteome</keyword>
<dbReference type="OrthoDB" id="3205647at2"/>
<dbReference type="EMBL" id="LT629757">
    <property type="protein sequence ID" value="SDS63880.1"/>
    <property type="molecule type" value="Genomic_DNA"/>
</dbReference>
<evidence type="ECO:0000313" key="2">
    <source>
        <dbReference type="EMBL" id="SDS63880.1"/>
    </source>
</evidence>
<dbReference type="Pfam" id="PF01370">
    <property type="entry name" value="Epimerase"/>
    <property type="match status" value="1"/>
</dbReference>
<dbReference type="InterPro" id="IPR001509">
    <property type="entry name" value="Epimerase_deHydtase"/>
</dbReference>
<gene>
    <name evidence="2" type="ORF">SAMN04488570_2336</name>
</gene>
<dbReference type="SUPFAM" id="SSF51735">
    <property type="entry name" value="NAD(P)-binding Rossmann-fold domains"/>
    <property type="match status" value="1"/>
</dbReference>
<accession>A0A1H1TUK7</accession>
<evidence type="ECO:0000313" key="3">
    <source>
        <dbReference type="Proteomes" id="UP000198859"/>
    </source>
</evidence>